<feature type="domain" description="Integrase catalytic" evidence="9">
    <location>
        <begin position="665"/>
        <end position="823"/>
    </location>
</feature>
<dbReference type="InterPro" id="IPR001969">
    <property type="entry name" value="Aspartic_peptidase_AS"/>
</dbReference>
<dbReference type="CDD" id="cd00303">
    <property type="entry name" value="retropepsin_like"/>
    <property type="match status" value="1"/>
</dbReference>
<dbReference type="InterPro" id="IPR021109">
    <property type="entry name" value="Peptidase_aspartic_dom_sf"/>
</dbReference>
<evidence type="ECO:0000256" key="3">
    <source>
        <dbReference type="ARBA" id="ARBA00022695"/>
    </source>
</evidence>
<evidence type="ECO:0000313" key="11">
    <source>
        <dbReference type="EMBL" id="GBL79568.1"/>
    </source>
</evidence>
<dbReference type="GO" id="GO:0003964">
    <property type="term" value="F:RNA-directed DNA polymerase activity"/>
    <property type="evidence" value="ECO:0007669"/>
    <property type="project" value="UniProtKB-KW"/>
</dbReference>
<dbReference type="PROSITE" id="PS50994">
    <property type="entry name" value="INTEGRASE"/>
    <property type="match status" value="1"/>
</dbReference>
<evidence type="ECO:0000256" key="1">
    <source>
        <dbReference type="ARBA" id="ARBA00012493"/>
    </source>
</evidence>
<dbReference type="EC" id="2.7.7.49" evidence="1"/>
<dbReference type="CDD" id="cd09274">
    <property type="entry name" value="RNase_HI_RT_Ty3"/>
    <property type="match status" value="1"/>
</dbReference>
<dbReference type="SUPFAM" id="SSF56672">
    <property type="entry name" value="DNA/RNA polymerases"/>
    <property type="match status" value="2"/>
</dbReference>
<dbReference type="SUPFAM" id="SSF50630">
    <property type="entry name" value="Acid proteases"/>
    <property type="match status" value="1"/>
</dbReference>
<dbReference type="AlphaFoldDB" id="A0A4Y2AIF9"/>
<evidence type="ECO:0000256" key="6">
    <source>
        <dbReference type="ARBA" id="ARBA00022801"/>
    </source>
</evidence>
<dbReference type="EMBL" id="BGPR01080640">
    <property type="protein sequence ID" value="GBL79568.1"/>
    <property type="molecule type" value="Genomic_DNA"/>
</dbReference>
<reference evidence="11 12" key="1">
    <citation type="journal article" date="2019" name="Sci. Rep.">
        <title>Orb-weaving spider Araneus ventricosus genome elucidates the spidroin gene catalogue.</title>
        <authorList>
            <person name="Kono N."/>
            <person name="Nakamura H."/>
            <person name="Ohtoshi R."/>
            <person name="Moran D.A.P."/>
            <person name="Shinohara A."/>
            <person name="Yoshida Y."/>
            <person name="Fujiwara M."/>
            <person name="Mori M."/>
            <person name="Tomita M."/>
            <person name="Arakawa K."/>
        </authorList>
    </citation>
    <scope>NUCLEOTIDE SEQUENCE [LARGE SCALE GENOMIC DNA]</scope>
</reference>
<evidence type="ECO:0000259" key="9">
    <source>
        <dbReference type="PROSITE" id="PS50994"/>
    </source>
</evidence>
<dbReference type="GO" id="GO:0006508">
    <property type="term" value="P:proteolysis"/>
    <property type="evidence" value="ECO:0007669"/>
    <property type="project" value="InterPro"/>
</dbReference>
<dbReference type="GO" id="GO:0015074">
    <property type="term" value="P:DNA integration"/>
    <property type="evidence" value="ECO:0007669"/>
    <property type="project" value="InterPro"/>
</dbReference>
<keyword evidence="2" id="KW-0808">Transferase</keyword>
<dbReference type="FunFam" id="3.30.70.270:FF:000020">
    <property type="entry name" value="Transposon Tf2-6 polyprotein-like Protein"/>
    <property type="match status" value="1"/>
</dbReference>
<gene>
    <name evidence="11" type="primary">pol_3964</name>
    <name evidence="10" type="synonym">pol_182</name>
    <name evidence="10" type="ORF">AVEN_15548_1</name>
    <name evidence="11" type="ORF">AVEN_41951_1</name>
</gene>
<dbReference type="GO" id="GO:0003676">
    <property type="term" value="F:nucleic acid binding"/>
    <property type="evidence" value="ECO:0007669"/>
    <property type="project" value="InterPro"/>
</dbReference>
<dbReference type="GO" id="GO:0004519">
    <property type="term" value="F:endonuclease activity"/>
    <property type="evidence" value="ECO:0007669"/>
    <property type="project" value="UniProtKB-KW"/>
</dbReference>
<proteinExistence type="predicted"/>
<keyword evidence="12" id="KW-1185">Reference proteome</keyword>
<feature type="region of interest" description="Disordered" evidence="8">
    <location>
        <begin position="958"/>
        <end position="989"/>
    </location>
</feature>
<dbReference type="InterPro" id="IPR054465">
    <property type="entry name" value="Integrase_p58-like_C"/>
</dbReference>
<keyword evidence="7" id="KW-0695">RNA-directed DNA polymerase</keyword>
<dbReference type="OrthoDB" id="6473576at2759"/>
<organism evidence="11 12">
    <name type="scientific">Araneus ventricosus</name>
    <name type="common">Orbweaver spider</name>
    <name type="synonym">Epeira ventricosa</name>
    <dbReference type="NCBI Taxonomy" id="182803"/>
    <lineage>
        <taxon>Eukaryota</taxon>
        <taxon>Metazoa</taxon>
        <taxon>Ecdysozoa</taxon>
        <taxon>Arthropoda</taxon>
        <taxon>Chelicerata</taxon>
        <taxon>Arachnida</taxon>
        <taxon>Araneae</taxon>
        <taxon>Araneomorphae</taxon>
        <taxon>Entelegynae</taxon>
        <taxon>Araneoidea</taxon>
        <taxon>Araneidae</taxon>
        <taxon>Araneus</taxon>
    </lineage>
</organism>
<dbReference type="InterPro" id="IPR001584">
    <property type="entry name" value="Integrase_cat-core"/>
</dbReference>
<dbReference type="Pfam" id="PF17917">
    <property type="entry name" value="RT_RNaseH"/>
    <property type="match status" value="1"/>
</dbReference>
<dbReference type="InterPro" id="IPR043128">
    <property type="entry name" value="Rev_trsase/Diguanyl_cyclase"/>
</dbReference>
<evidence type="ECO:0000256" key="4">
    <source>
        <dbReference type="ARBA" id="ARBA00022722"/>
    </source>
</evidence>
<keyword evidence="6" id="KW-0378">Hydrolase</keyword>
<evidence type="ECO:0000256" key="8">
    <source>
        <dbReference type="SAM" id="MobiDB-lite"/>
    </source>
</evidence>
<dbReference type="InterPro" id="IPR036397">
    <property type="entry name" value="RNaseH_sf"/>
</dbReference>
<dbReference type="InterPro" id="IPR012337">
    <property type="entry name" value="RNaseH-like_sf"/>
</dbReference>
<dbReference type="InterPro" id="IPR043502">
    <property type="entry name" value="DNA/RNA_pol_sf"/>
</dbReference>
<name>A0A4Y2AIF9_ARAVE</name>
<keyword evidence="4" id="KW-0540">Nuclease</keyword>
<dbReference type="Gene3D" id="3.30.420.10">
    <property type="entry name" value="Ribonuclease H-like superfamily/Ribonuclease H"/>
    <property type="match status" value="1"/>
</dbReference>
<dbReference type="PROSITE" id="PS00141">
    <property type="entry name" value="ASP_PROTEASE"/>
    <property type="match status" value="1"/>
</dbReference>
<sequence length="989" mass="112229">MEAHHNPTDKISNFSSCSLPIVSIRIGDIMCNALIDTGATLNILSSSILKKLTNIKEIEALPIELKTINGVSVATHRVIECNVEIGKSNFLAHMVTTNNDLSPSFDVILGLNFLNMHNFIIDCTANCLRNSQVEVNWNFSRVFPQTCGYSLEHNFENLQNRENSSFKEVNENDHSVYNCDVTLGRVFSKVTIPPLSQRYVDIKLDNPTINALSSSKPLLIEKEKNSLSTSFLVSRSVSHLSKSSTCLALVLNLNDTPLTLNKGMVIANVSPIHEFASIENVNCVSSGNSNDNKNWLKEIKLNHLTSSQQQHVLELLNKYNNVFAQNISDLGECGIIKHTIQLTDDIPTRQKPYRVPYNLKNEMKNQINILLDAGHTVREGQVLPDPKNLDSIKNTMPPRTKKQVRSFLGLTGFYRKFIPNYSKKAIPLTNLTKETSKFTWSEKEQLAFDSLKNFLISEPCLSLPDFSKPFALCSDASKFSLGAVLIQEDVTGFRHPVAFASRKLGPTEIKYSVCEKEALGILFAITHFKNYLYGSEFIVYCDQQSLSRIKTLKDPSSRISRWFLTLQEYSYKIIHKPGRLNHMADYLSRARYPNEDSVSITDIHEVHALNSNCTEFNLSSFPIEELIAKQKSDSYFKQYIASCHSCIQRRGFAKTSKAPVQRIPTTDFPFQKCAFDAVGPLVTSTFGNKFIIVISYYFTRYAEAYPVPNIQSSTVARVLLDFISRHGIMETLYSDRGSNFLSEAMMEVYQRLGISKRHTLSFNPQGNGLVERLNKTLIDTLSHLVSETQENWCQHLPLALMAFRNAYHRTVEETPAFLLYGRDPVMPYDLIFSDPVRTYSDTPSYAQQLVNRLQSTYTLVKNNLEKYADEIQKHQKPFPKSKRICVGNLVYVHTPKIKLHTSEKLAKQNQGPFRVVKQNSLVSFEIQHINQPSNKQTVHVNRLVKVVERDTFPCIQDSSKNHCSSSHSLERQPDEDETSKLYPPLYSTL</sequence>
<dbReference type="InterPro" id="IPR041373">
    <property type="entry name" value="RT_RNaseH"/>
</dbReference>
<dbReference type="FunFam" id="3.10.20.370:FF:000001">
    <property type="entry name" value="Retrovirus-related Pol polyprotein from transposon 17.6-like protein"/>
    <property type="match status" value="1"/>
</dbReference>
<dbReference type="PANTHER" id="PTHR37984:SF5">
    <property type="entry name" value="PROTEIN NYNRIN-LIKE"/>
    <property type="match status" value="1"/>
</dbReference>
<dbReference type="FunFam" id="3.30.420.10:FF:000032">
    <property type="entry name" value="Retrovirus-related Pol polyprotein from transposon 297-like Protein"/>
    <property type="match status" value="1"/>
</dbReference>
<evidence type="ECO:0000256" key="2">
    <source>
        <dbReference type="ARBA" id="ARBA00022679"/>
    </source>
</evidence>
<dbReference type="SUPFAM" id="SSF53098">
    <property type="entry name" value="Ribonuclease H-like"/>
    <property type="match status" value="1"/>
</dbReference>
<dbReference type="Gene3D" id="2.40.70.10">
    <property type="entry name" value="Acid Proteases"/>
    <property type="match status" value="1"/>
</dbReference>
<comment type="caution">
    <text evidence="11">The sequence shown here is derived from an EMBL/GenBank/DDBJ whole genome shotgun (WGS) entry which is preliminary data.</text>
</comment>
<dbReference type="EMBL" id="BGPR01080639">
    <property type="protein sequence ID" value="GBL79561.1"/>
    <property type="molecule type" value="Genomic_DNA"/>
</dbReference>
<evidence type="ECO:0000313" key="12">
    <source>
        <dbReference type="Proteomes" id="UP000499080"/>
    </source>
</evidence>
<dbReference type="Pfam" id="PF13975">
    <property type="entry name" value="gag-asp_proteas"/>
    <property type="match status" value="1"/>
</dbReference>
<evidence type="ECO:0000256" key="5">
    <source>
        <dbReference type="ARBA" id="ARBA00022759"/>
    </source>
</evidence>
<dbReference type="Gene3D" id="3.30.70.270">
    <property type="match status" value="1"/>
</dbReference>
<dbReference type="Pfam" id="PF22938">
    <property type="entry name" value="Integrase_p58_C"/>
    <property type="match status" value="1"/>
</dbReference>
<dbReference type="GO" id="GO:0042575">
    <property type="term" value="C:DNA polymerase complex"/>
    <property type="evidence" value="ECO:0007669"/>
    <property type="project" value="UniProtKB-ARBA"/>
</dbReference>
<keyword evidence="3" id="KW-0548">Nucleotidyltransferase</keyword>
<evidence type="ECO:0000256" key="7">
    <source>
        <dbReference type="ARBA" id="ARBA00022918"/>
    </source>
</evidence>
<dbReference type="PANTHER" id="PTHR37984">
    <property type="entry name" value="PROTEIN CBG26694"/>
    <property type="match status" value="1"/>
</dbReference>
<evidence type="ECO:0000313" key="10">
    <source>
        <dbReference type="EMBL" id="GBL79561.1"/>
    </source>
</evidence>
<protein>
    <recommendedName>
        <fullName evidence="1">RNA-directed DNA polymerase</fullName>
        <ecNumber evidence="1">2.7.7.49</ecNumber>
    </recommendedName>
</protein>
<keyword evidence="5" id="KW-0255">Endonuclease</keyword>
<dbReference type="GO" id="GO:0004190">
    <property type="term" value="F:aspartic-type endopeptidase activity"/>
    <property type="evidence" value="ECO:0007669"/>
    <property type="project" value="InterPro"/>
</dbReference>
<dbReference type="InterPro" id="IPR050951">
    <property type="entry name" value="Retrovirus_Pol_polyprotein"/>
</dbReference>
<accession>A0A4Y2AIF9</accession>
<dbReference type="Gene3D" id="3.10.20.370">
    <property type="match status" value="1"/>
</dbReference>
<dbReference type="Proteomes" id="UP000499080">
    <property type="component" value="Unassembled WGS sequence"/>
</dbReference>